<dbReference type="GO" id="GO:0015074">
    <property type="term" value="P:DNA integration"/>
    <property type="evidence" value="ECO:0007669"/>
    <property type="project" value="InterPro"/>
</dbReference>
<dbReference type="InterPro" id="IPR001584">
    <property type="entry name" value="Integrase_cat-core"/>
</dbReference>
<protein>
    <submittedName>
        <fullName evidence="2">Unnamed protein product</fullName>
    </submittedName>
</protein>
<evidence type="ECO:0000313" key="2">
    <source>
        <dbReference type="EMBL" id="GMF44663.1"/>
    </source>
</evidence>
<accession>A0A9W7CXQ6</accession>
<name>A0A9W7CXQ6_9STRA</name>
<dbReference type="PANTHER" id="PTHR42648:SF28">
    <property type="entry name" value="TRANSPOSON-ENCODED PROTEIN WITH RIBONUCLEASE H-LIKE AND RETROVIRUS ZINC FINGER-LIKE DOMAINS"/>
    <property type="match status" value="1"/>
</dbReference>
<evidence type="ECO:0000259" key="1">
    <source>
        <dbReference type="PROSITE" id="PS50994"/>
    </source>
</evidence>
<dbReference type="PANTHER" id="PTHR42648">
    <property type="entry name" value="TRANSPOSASE, PUTATIVE-RELATED"/>
    <property type="match status" value="1"/>
</dbReference>
<dbReference type="Proteomes" id="UP001165121">
    <property type="component" value="Unassembled WGS sequence"/>
</dbReference>
<reference evidence="2" key="1">
    <citation type="submission" date="2023-04" db="EMBL/GenBank/DDBJ databases">
        <title>Phytophthora fragariaefolia NBRC 109709.</title>
        <authorList>
            <person name="Ichikawa N."/>
            <person name="Sato H."/>
            <person name="Tonouchi N."/>
        </authorList>
    </citation>
    <scope>NUCLEOTIDE SEQUENCE</scope>
    <source>
        <strain evidence="2">NBRC 109709</strain>
    </source>
</reference>
<organism evidence="2 3">
    <name type="scientific">Phytophthora fragariaefolia</name>
    <dbReference type="NCBI Taxonomy" id="1490495"/>
    <lineage>
        <taxon>Eukaryota</taxon>
        <taxon>Sar</taxon>
        <taxon>Stramenopiles</taxon>
        <taxon>Oomycota</taxon>
        <taxon>Peronosporomycetes</taxon>
        <taxon>Peronosporales</taxon>
        <taxon>Peronosporaceae</taxon>
        <taxon>Phytophthora</taxon>
    </lineage>
</organism>
<dbReference type="PROSITE" id="PS50994">
    <property type="entry name" value="INTEGRASE"/>
    <property type="match status" value="1"/>
</dbReference>
<gene>
    <name evidence="2" type="ORF">Pfra01_001566500</name>
</gene>
<proteinExistence type="predicted"/>
<comment type="caution">
    <text evidence="2">The sequence shown here is derived from an EMBL/GenBank/DDBJ whole genome shotgun (WGS) entry which is preliminary data.</text>
</comment>
<feature type="domain" description="Integrase catalytic" evidence="1">
    <location>
        <begin position="45"/>
        <end position="163"/>
    </location>
</feature>
<dbReference type="Gene3D" id="3.30.420.10">
    <property type="entry name" value="Ribonuclease H-like superfamily/Ribonuclease H"/>
    <property type="match status" value="1"/>
</dbReference>
<keyword evidence="3" id="KW-1185">Reference proteome</keyword>
<dbReference type="GO" id="GO:0003676">
    <property type="term" value="F:nucleic acid binding"/>
    <property type="evidence" value="ECO:0007669"/>
    <property type="project" value="InterPro"/>
</dbReference>
<dbReference type="AlphaFoldDB" id="A0A9W7CXQ6"/>
<dbReference type="SUPFAM" id="SSF53098">
    <property type="entry name" value="Ribonuclease H-like"/>
    <property type="match status" value="1"/>
</dbReference>
<dbReference type="EMBL" id="BSXT01001720">
    <property type="protein sequence ID" value="GMF44663.1"/>
    <property type="molecule type" value="Genomic_DNA"/>
</dbReference>
<sequence>MFDTVERMANAPGSEIKLTDRTRINGLACAMGKQSKNNQSKKDADKNAPIDRIGGVICSDRMGPMTPMDRNGNRYLVNFVDHHTNYCRVFEAKRKDQVAKMFEGFLMHFERQFNCKVHVLCTDGGGDYRNVGLFCQSTGVVRQVSEAKNQASNGKAERMHRTILNMARCMIFASGLALHIWGDAVHGSTAPRTCASTACRANSNTDTQPGAEACADCHGEFLGGPKNYREAVGSARADAWSKIMTEPISALEANNTWELVAKP</sequence>
<dbReference type="InterPro" id="IPR039537">
    <property type="entry name" value="Retrotran_Ty1/copia-like"/>
</dbReference>
<dbReference type="OrthoDB" id="413361at2759"/>
<dbReference type="InterPro" id="IPR036397">
    <property type="entry name" value="RNaseH_sf"/>
</dbReference>
<dbReference type="InterPro" id="IPR012337">
    <property type="entry name" value="RNaseH-like_sf"/>
</dbReference>
<evidence type="ECO:0000313" key="3">
    <source>
        <dbReference type="Proteomes" id="UP001165121"/>
    </source>
</evidence>